<proteinExistence type="predicted"/>
<name>A0A2G8I6N7_PREIN</name>
<feature type="transmembrane region" description="Helical" evidence="1">
    <location>
        <begin position="6"/>
        <end position="25"/>
    </location>
</feature>
<dbReference type="Proteomes" id="UP000230046">
    <property type="component" value="Unassembled WGS sequence"/>
</dbReference>
<reference evidence="2 3" key="1">
    <citation type="submission" date="2017-11" db="EMBL/GenBank/DDBJ databases">
        <title>Genome sequencing of Prevotella intermedia KCOM 1653.</title>
        <authorList>
            <person name="Kook J.-K."/>
            <person name="Park S.-N."/>
            <person name="Lim Y.K."/>
        </authorList>
    </citation>
    <scope>NUCLEOTIDE SEQUENCE [LARGE SCALE GENOMIC DNA]</scope>
    <source>
        <strain evidence="2 3">KCOM 1653</strain>
    </source>
</reference>
<keyword evidence="1" id="KW-0472">Membrane</keyword>
<organism evidence="2 3">
    <name type="scientific">Prevotella intermedia</name>
    <dbReference type="NCBI Taxonomy" id="28131"/>
    <lineage>
        <taxon>Bacteria</taxon>
        <taxon>Pseudomonadati</taxon>
        <taxon>Bacteroidota</taxon>
        <taxon>Bacteroidia</taxon>
        <taxon>Bacteroidales</taxon>
        <taxon>Prevotellaceae</taxon>
        <taxon>Prevotella</taxon>
    </lineage>
</organism>
<accession>A0A2G8I6N7</accession>
<gene>
    <name evidence="2" type="ORF">CTI18_09490</name>
</gene>
<sequence>MLELINPFLIALSLTLIIAVICYYYRQSKFWNLAKSISSSSDPIYFIEKFGWASFSSRMEQEHCLRRAVNIGLISKGDYFRLLRTYYNIDLGWSDIIFIRGTFFHNEVEEIGFRFSPTTEKLTEIRLVYSNKPDFIFRHLPYNYDEKYETLTKRLNSYFKDWKDYVGIQMDDENKIYVTIFMYK</sequence>
<dbReference type="EMBL" id="PEKN01000002">
    <property type="protein sequence ID" value="PIK19192.1"/>
    <property type="molecule type" value="Genomic_DNA"/>
</dbReference>
<keyword evidence="1" id="KW-0812">Transmembrane</keyword>
<protein>
    <submittedName>
        <fullName evidence="2">Uncharacterized protein</fullName>
    </submittedName>
</protein>
<comment type="caution">
    <text evidence="2">The sequence shown here is derived from an EMBL/GenBank/DDBJ whole genome shotgun (WGS) entry which is preliminary data.</text>
</comment>
<evidence type="ECO:0000313" key="3">
    <source>
        <dbReference type="Proteomes" id="UP000230046"/>
    </source>
</evidence>
<evidence type="ECO:0000313" key="2">
    <source>
        <dbReference type="EMBL" id="PIK19192.1"/>
    </source>
</evidence>
<dbReference type="RefSeq" id="WP_099836641.1">
    <property type="nucleotide sequence ID" value="NZ_PEKN01000002.1"/>
</dbReference>
<keyword evidence="1" id="KW-1133">Transmembrane helix</keyword>
<dbReference type="AlphaFoldDB" id="A0A2G8I6N7"/>
<evidence type="ECO:0000256" key="1">
    <source>
        <dbReference type="SAM" id="Phobius"/>
    </source>
</evidence>